<accession>A0ACB9WMK4</accession>
<evidence type="ECO:0000313" key="2">
    <source>
        <dbReference type="Proteomes" id="UP001057452"/>
    </source>
</evidence>
<comment type="caution">
    <text evidence="1">The sequence shown here is derived from an EMBL/GenBank/DDBJ whole genome shotgun (WGS) entry which is preliminary data.</text>
</comment>
<gene>
    <name evidence="1" type="ORF">KUCAC02_003541</name>
</gene>
<dbReference type="EMBL" id="CM043798">
    <property type="protein sequence ID" value="KAI4814344.1"/>
    <property type="molecule type" value="Genomic_DNA"/>
</dbReference>
<organism evidence="1 2">
    <name type="scientific">Chaenocephalus aceratus</name>
    <name type="common">Blackfin icefish</name>
    <name type="synonym">Chaenichthys aceratus</name>
    <dbReference type="NCBI Taxonomy" id="36190"/>
    <lineage>
        <taxon>Eukaryota</taxon>
        <taxon>Metazoa</taxon>
        <taxon>Chordata</taxon>
        <taxon>Craniata</taxon>
        <taxon>Vertebrata</taxon>
        <taxon>Euteleostomi</taxon>
        <taxon>Actinopterygii</taxon>
        <taxon>Neopterygii</taxon>
        <taxon>Teleostei</taxon>
        <taxon>Neoteleostei</taxon>
        <taxon>Acanthomorphata</taxon>
        <taxon>Eupercaria</taxon>
        <taxon>Perciformes</taxon>
        <taxon>Notothenioidei</taxon>
        <taxon>Channichthyidae</taxon>
        <taxon>Chaenocephalus</taxon>
    </lineage>
</organism>
<name>A0ACB9WMK4_CHAAC</name>
<evidence type="ECO:0000313" key="1">
    <source>
        <dbReference type="EMBL" id="KAI4814344.1"/>
    </source>
</evidence>
<sequence length="341" mass="38011">MELMFGALLFHLLLYCANQTSGVTIQTVPTVDSEGVIQTELEKTVSLVCQPDGGHEADEELQWLRNGFAVHLTEENRMNHSSVCVTPVLYEDNGATFTCRRRNNATATASVTLNVTYRPQLSGSEEVSVEEESMLVLPCDIWANPPVSSVSWSLNGSAVDLLAGGFSVTNDGFTSTISADKVEKSLHEGTYQCTAESPIYGSHNKTFIVTLTDKTLTIPLMPFIAGLVVVFFTVLLAVASRWNRIRKVNAAYDDILLHNNVRLLSKGRVLERFWAIRKHLQMFLSEQKNAKAKQYLDFLQDDEKMECVAFLVDVTSHLNELNLKLQDDANLLQRTFASDLE</sequence>
<proteinExistence type="predicted"/>
<protein>
    <submittedName>
        <fullName evidence="1">Uncharacterized protein</fullName>
    </submittedName>
</protein>
<reference evidence="1" key="1">
    <citation type="submission" date="2022-05" db="EMBL/GenBank/DDBJ databases">
        <title>Chromosome-level genome of Chaenocephalus aceratus.</title>
        <authorList>
            <person name="Park H."/>
        </authorList>
    </citation>
    <scope>NUCLEOTIDE SEQUENCE</scope>
    <source>
        <strain evidence="1">KU_202001</strain>
    </source>
</reference>
<keyword evidence="2" id="KW-1185">Reference proteome</keyword>
<dbReference type="Proteomes" id="UP001057452">
    <property type="component" value="Chromosome 14"/>
</dbReference>